<name>A0A238J744_9RHOB</name>
<dbReference type="AlphaFoldDB" id="A0A238J744"/>
<dbReference type="OrthoDB" id="7876474at2"/>
<evidence type="ECO:0000313" key="2">
    <source>
        <dbReference type="Proteomes" id="UP000225972"/>
    </source>
</evidence>
<dbReference type="EMBL" id="FXXP01000001">
    <property type="protein sequence ID" value="SMX26488.1"/>
    <property type="molecule type" value="Genomic_DNA"/>
</dbReference>
<accession>A0A238J744</accession>
<keyword evidence="2" id="KW-1185">Reference proteome</keyword>
<gene>
    <name evidence="1" type="ORF">TRP8649_00567</name>
</gene>
<dbReference type="Proteomes" id="UP000225972">
    <property type="component" value="Unassembled WGS sequence"/>
</dbReference>
<dbReference type="RefSeq" id="WP_099242353.1">
    <property type="nucleotide sequence ID" value="NZ_FXXP01000001.1"/>
</dbReference>
<sequence>MTKRQIGILVFALFGFVAGYWTVELFQAVDRGERAVELFETYCLSEVEGERAEADDALISLSYPEGTWADSAGKLVVQITPEHCRVSDILEFLTDKDWETVEARISAIVEKRFPRLTADLDHGVNWDSYVLWAEYPVFDPKRWGVTAYRYDFGDGNRQSALAIKHPSTGPSPIKN</sequence>
<evidence type="ECO:0000313" key="1">
    <source>
        <dbReference type="EMBL" id="SMX26488.1"/>
    </source>
</evidence>
<organism evidence="1 2">
    <name type="scientific">Pelagimonas phthalicica</name>
    <dbReference type="NCBI Taxonomy" id="1037362"/>
    <lineage>
        <taxon>Bacteria</taxon>
        <taxon>Pseudomonadati</taxon>
        <taxon>Pseudomonadota</taxon>
        <taxon>Alphaproteobacteria</taxon>
        <taxon>Rhodobacterales</taxon>
        <taxon>Roseobacteraceae</taxon>
        <taxon>Pelagimonas</taxon>
    </lineage>
</organism>
<proteinExistence type="predicted"/>
<protein>
    <submittedName>
        <fullName evidence="1">Uncharacterized protein</fullName>
    </submittedName>
</protein>
<reference evidence="2" key="1">
    <citation type="submission" date="2017-05" db="EMBL/GenBank/DDBJ databases">
        <authorList>
            <person name="Rodrigo-Torres L."/>
            <person name="Arahal R. D."/>
            <person name="Lucena T."/>
        </authorList>
    </citation>
    <scope>NUCLEOTIDE SEQUENCE [LARGE SCALE GENOMIC DNA]</scope>
    <source>
        <strain evidence="2">CECT 8649</strain>
    </source>
</reference>